<evidence type="ECO:0000259" key="8">
    <source>
        <dbReference type="Pfam" id="PF00056"/>
    </source>
</evidence>
<dbReference type="InterPro" id="IPR036291">
    <property type="entry name" value="NAD(P)-bd_dom_sf"/>
</dbReference>
<feature type="binding site" evidence="5">
    <location>
        <position position="119"/>
    </location>
    <ligand>
        <name>substrate</name>
    </ligand>
</feature>
<evidence type="ECO:0000256" key="3">
    <source>
        <dbReference type="ARBA" id="ARBA00023027"/>
    </source>
</evidence>
<protein>
    <submittedName>
        <fullName evidence="10">Lactate dehydrogenase</fullName>
    </submittedName>
</protein>
<keyword evidence="2 7" id="KW-0560">Oxidoreductase</keyword>
<evidence type="ECO:0000256" key="6">
    <source>
        <dbReference type="PIRSR" id="PIRSR000102-3"/>
    </source>
</evidence>
<dbReference type="EMBL" id="CP010408">
    <property type="protein sequence ID" value="AJF70333.1"/>
    <property type="molecule type" value="Genomic_DNA"/>
</dbReference>
<dbReference type="GO" id="GO:0004459">
    <property type="term" value="F:L-lactate dehydrogenase (NAD+) activity"/>
    <property type="evidence" value="ECO:0007669"/>
    <property type="project" value="TreeGrafter"/>
</dbReference>
<evidence type="ECO:0000313" key="11">
    <source>
        <dbReference type="Proteomes" id="UP000031774"/>
    </source>
</evidence>
<evidence type="ECO:0000256" key="2">
    <source>
        <dbReference type="ARBA" id="ARBA00023002"/>
    </source>
</evidence>
<accession>A0A0B5IL23</accession>
<evidence type="ECO:0000256" key="4">
    <source>
        <dbReference type="PIRSR" id="PIRSR000102-1"/>
    </source>
</evidence>
<feature type="binding site" evidence="5">
    <location>
        <position position="148"/>
    </location>
    <ligand>
        <name>substrate</name>
    </ligand>
</feature>
<evidence type="ECO:0000259" key="9">
    <source>
        <dbReference type="Pfam" id="PF02866"/>
    </source>
</evidence>
<feature type="binding site" evidence="6">
    <location>
        <begin position="117"/>
        <end position="119"/>
    </location>
    <ligand>
        <name>NAD(+)</name>
        <dbReference type="ChEBI" id="CHEBI:57540"/>
    </ligand>
</feature>
<keyword evidence="10" id="KW-0614">Plasmid</keyword>
<dbReference type="InterPro" id="IPR022383">
    <property type="entry name" value="Lactate/malate_DH_C"/>
</dbReference>
<proteinExistence type="inferred from homology"/>
<feature type="binding site" evidence="6">
    <location>
        <begin position="7"/>
        <end position="12"/>
    </location>
    <ligand>
        <name>NAD(+)</name>
        <dbReference type="ChEBI" id="CHEBI:57540"/>
    </ligand>
</feature>
<keyword evidence="3 6" id="KW-0520">NAD</keyword>
<geneLocation type="plasmid" evidence="10 11">
    <name>pSVL1</name>
</geneLocation>
<dbReference type="PRINTS" id="PR00086">
    <property type="entry name" value="LLDHDRGNASE"/>
</dbReference>
<dbReference type="KEGG" id="svt:SVTN_39630"/>
<dbReference type="RefSeq" id="WP_041134804.1">
    <property type="nucleotide sequence ID" value="NZ_CP010408.1"/>
</dbReference>
<name>A0A0B5IL23_9ACTN</name>
<dbReference type="HOGENOM" id="CLU_045401_2_2_11"/>
<evidence type="ECO:0000256" key="7">
    <source>
        <dbReference type="RuleBase" id="RU003369"/>
    </source>
</evidence>
<dbReference type="SUPFAM" id="SSF56327">
    <property type="entry name" value="LDH C-terminal domain-like"/>
    <property type="match status" value="1"/>
</dbReference>
<feature type="domain" description="Lactate/malate dehydrogenase C-terminal" evidence="9">
    <location>
        <begin position="145"/>
        <end position="196"/>
    </location>
</feature>
<dbReference type="AlphaFoldDB" id="A0A0B5IL23"/>
<gene>
    <name evidence="10" type="ORF">SVTN_39630</name>
</gene>
<feature type="domain" description="Lactate/malate dehydrogenase N-terminal" evidence="8">
    <location>
        <begin position="1"/>
        <end position="135"/>
    </location>
</feature>
<dbReference type="InterPro" id="IPR001557">
    <property type="entry name" value="L-lactate/malate_DH"/>
</dbReference>
<keyword evidence="11" id="KW-1185">Reference proteome</keyword>
<comment type="similarity">
    <text evidence="1">Belongs to the LDH/MDH superfamily. LDH family.</text>
</comment>
<evidence type="ECO:0000313" key="10">
    <source>
        <dbReference type="EMBL" id="AJF70333.1"/>
    </source>
</evidence>
<dbReference type="Pfam" id="PF02866">
    <property type="entry name" value="Ldh_1_C"/>
    <property type="match status" value="1"/>
</dbReference>
<sequence>MRIGLIGAGAVGQSVGALLVAAGWCTELLIASGSQASARGLVTDLEDLTEVTGSCMRVTLTTPQAMGSCDAIVLSPRAPFTNTARRDVRMAGLIANAPLIVHLARQLTGYTGVAVMVTNPVDVLARIFAERSGCERVVGIGAATDTARYRLTLARHLGVPVGAVRGHVIGEHGDGAVICASTTTVHGAPVTVPVQQVRTELAARPRRISDGIGRTRLGPAGAVLDALVHTLGLADGLTEVSVRQDTGVWLGMPVHYTDGAPAMCPPALDDSETAQLAAATEKLHTAYIRLSKEI</sequence>
<dbReference type="PANTHER" id="PTHR43128:SF16">
    <property type="entry name" value="L-LACTATE DEHYDROGENASE"/>
    <property type="match status" value="1"/>
</dbReference>
<feature type="binding site" evidence="6">
    <location>
        <position position="96"/>
    </location>
    <ligand>
        <name>NAD(+)</name>
        <dbReference type="ChEBI" id="CHEBI:57540"/>
    </ligand>
</feature>
<dbReference type="GO" id="GO:0006089">
    <property type="term" value="P:lactate metabolic process"/>
    <property type="evidence" value="ECO:0007669"/>
    <property type="project" value="TreeGrafter"/>
</dbReference>
<feature type="binding site" evidence="5">
    <location>
        <position position="85"/>
    </location>
    <ligand>
        <name>substrate</name>
    </ligand>
</feature>
<reference evidence="10 11" key="1">
    <citation type="submission" date="2014-12" db="EMBL/GenBank/DDBJ databases">
        <title>Complete genome sequence of Streptomyces vietnamensis strain GIMV4.0001, a genetic manipulable producer of the benzoisochromanequinone antibiotic granaticin.</title>
        <authorList>
            <person name="Deng M.R."/>
            <person name="Guo J."/>
            <person name="Ma L.Y."/>
            <person name="Feng G.D."/>
            <person name="Mo C.Y."/>
            <person name="Zhu H.H."/>
        </authorList>
    </citation>
    <scope>NUCLEOTIDE SEQUENCE [LARGE SCALE GENOMIC DNA]</scope>
    <source>
        <strain evidence="11">GIMV4.0001</strain>
        <plasmid evidence="10 11">pSVL1</plasmid>
    </source>
</reference>
<feature type="binding site" evidence="5">
    <location>
        <position position="77"/>
    </location>
    <ligand>
        <name>substrate</name>
    </ligand>
</feature>
<dbReference type="Proteomes" id="UP000031774">
    <property type="component" value="Plasmid pSVL1"/>
</dbReference>
<organism evidence="10 11">
    <name type="scientific">Streptomyces vietnamensis</name>
    <dbReference type="NCBI Taxonomy" id="362257"/>
    <lineage>
        <taxon>Bacteria</taxon>
        <taxon>Bacillati</taxon>
        <taxon>Actinomycetota</taxon>
        <taxon>Actinomycetes</taxon>
        <taxon>Kitasatosporales</taxon>
        <taxon>Streptomycetaceae</taxon>
        <taxon>Streptomyces</taxon>
    </lineage>
</organism>
<dbReference type="Gene3D" id="3.40.50.720">
    <property type="entry name" value="NAD(P)-binding Rossmann-like Domain"/>
    <property type="match status" value="1"/>
</dbReference>
<dbReference type="PANTHER" id="PTHR43128">
    <property type="entry name" value="L-2-HYDROXYCARBOXYLATE DEHYDROGENASE (NAD(P)(+))"/>
    <property type="match status" value="1"/>
</dbReference>
<evidence type="ECO:0000256" key="5">
    <source>
        <dbReference type="PIRSR" id="PIRSR000102-2"/>
    </source>
</evidence>
<dbReference type="PIRSF" id="PIRSF000102">
    <property type="entry name" value="Lac_mal_DH"/>
    <property type="match status" value="1"/>
</dbReference>
<dbReference type="InterPro" id="IPR001236">
    <property type="entry name" value="Lactate/malate_DH_N"/>
</dbReference>
<evidence type="ECO:0000256" key="1">
    <source>
        <dbReference type="ARBA" id="ARBA00006054"/>
    </source>
</evidence>
<dbReference type="Gene3D" id="3.90.110.10">
    <property type="entry name" value="Lactate dehydrogenase/glycoside hydrolase, family 4, C-terminal"/>
    <property type="match status" value="1"/>
</dbReference>
<dbReference type="InterPro" id="IPR015955">
    <property type="entry name" value="Lactate_DH/Glyco_Ohase_4_C"/>
</dbReference>
<feature type="active site" description="Proton acceptor" evidence="4">
    <location>
        <position position="172"/>
    </location>
</feature>
<dbReference type="SUPFAM" id="SSF51735">
    <property type="entry name" value="NAD(P)-binding Rossmann-fold domains"/>
    <property type="match status" value="1"/>
</dbReference>
<dbReference type="Pfam" id="PF00056">
    <property type="entry name" value="Ldh_1_N"/>
    <property type="match status" value="1"/>
</dbReference>